<feature type="region of interest" description="Disordered" evidence="1">
    <location>
        <begin position="142"/>
        <end position="233"/>
    </location>
</feature>
<accession>A0A0P0X0B4</accession>
<dbReference type="PaxDb" id="39947-A0A0P0X0B4"/>
<feature type="compositionally biased region" description="Low complexity" evidence="1">
    <location>
        <begin position="179"/>
        <end position="189"/>
    </location>
</feature>
<reference evidence="3" key="1">
    <citation type="journal article" date="2005" name="Nature">
        <title>The map-based sequence of the rice genome.</title>
        <authorList>
            <consortium name="International rice genome sequencing project (IRGSP)"/>
            <person name="Matsumoto T."/>
            <person name="Wu J."/>
            <person name="Kanamori H."/>
            <person name="Katayose Y."/>
            <person name="Fujisawa M."/>
            <person name="Namiki N."/>
            <person name="Mizuno H."/>
            <person name="Yamamoto K."/>
            <person name="Antonio B.A."/>
            <person name="Baba T."/>
            <person name="Sakata K."/>
            <person name="Nagamura Y."/>
            <person name="Aoki H."/>
            <person name="Arikawa K."/>
            <person name="Arita K."/>
            <person name="Bito T."/>
            <person name="Chiden Y."/>
            <person name="Fujitsuka N."/>
            <person name="Fukunaka R."/>
            <person name="Hamada M."/>
            <person name="Harada C."/>
            <person name="Hayashi A."/>
            <person name="Hijishita S."/>
            <person name="Honda M."/>
            <person name="Hosokawa S."/>
            <person name="Ichikawa Y."/>
            <person name="Idonuma A."/>
            <person name="Iijima M."/>
            <person name="Ikeda M."/>
            <person name="Ikeno M."/>
            <person name="Ito K."/>
            <person name="Ito S."/>
            <person name="Ito T."/>
            <person name="Ito Y."/>
            <person name="Ito Y."/>
            <person name="Iwabuchi A."/>
            <person name="Kamiya K."/>
            <person name="Karasawa W."/>
            <person name="Kurita K."/>
            <person name="Katagiri S."/>
            <person name="Kikuta A."/>
            <person name="Kobayashi H."/>
            <person name="Kobayashi N."/>
            <person name="Machita K."/>
            <person name="Maehara T."/>
            <person name="Masukawa M."/>
            <person name="Mizubayashi T."/>
            <person name="Mukai Y."/>
            <person name="Nagasaki H."/>
            <person name="Nagata Y."/>
            <person name="Naito S."/>
            <person name="Nakashima M."/>
            <person name="Nakama Y."/>
            <person name="Nakamichi Y."/>
            <person name="Nakamura M."/>
            <person name="Meguro A."/>
            <person name="Negishi M."/>
            <person name="Ohta I."/>
            <person name="Ohta T."/>
            <person name="Okamoto M."/>
            <person name="Ono N."/>
            <person name="Saji S."/>
            <person name="Sakaguchi M."/>
            <person name="Sakai K."/>
            <person name="Shibata M."/>
            <person name="Shimokawa T."/>
            <person name="Song J."/>
            <person name="Takazaki Y."/>
            <person name="Terasawa K."/>
            <person name="Tsugane M."/>
            <person name="Tsuji K."/>
            <person name="Ueda S."/>
            <person name="Waki K."/>
            <person name="Yamagata H."/>
            <person name="Yamamoto M."/>
            <person name="Yamamoto S."/>
            <person name="Yamane H."/>
            <person name="Yoshiki S."/>
            <person name="Yoshihara R."/>
            <person name="Yukawa K."/>
            <person name="Zhong H."/>
            <person name="Yano M."/>
            <person name="Yuan Q."/>
            <person name="Ouyang S."/>
            <person name="Liu J."/>
            <person name="Jones K.M."/>
            <person name="Gansberger K."/>
            <person name="Moffat K."/>
            <person name="Hill J."/>
            <person name="Bera J."/>
            <person name="Fadrosh D."/>
            <person name="Jin S."/>
            <person name="Johri S."/>
            <person name="Kim M."/>
            <person name="Overton L."/>
            <person name="Reardon M."/>
            <person name="Tsitrin T."/>
            <person name="Vuong H."/>
            <person name="Weaver B."/>
            <person name="Ciecko A."/>
            <person name="Tallon L."/>
            <person name="Jackson J."/>
            <person name="Pai G."/>
            <person name="Aken S.V."/>
            <person name="Utterback T."/>
            <person name="Reidmuller S."/>
            <person name="Feldblyum T."/>
            <person name="Hsiao J."/>
            <person name="Zismann V."/>
            <person name="Iobst S."/>
            <person name="de Vazeille A.R."/>
            <person name="Buell C.R."/>
            <person name="Ying K."/>
            <person name="Li Y."/>
            <person name="Lu T."/>
            <person name="Huang Y."/>
            <person name="Zhao Q."/>
            <person name="Feng Q."/>
            <person name="Zhang L."/>
            <person name="Zhu J."/>
            <person name="Weng Q."/>
            <person name="Mu J."/>
            <person name="Lu Y."/>
            <person name="Fan D."/>
            <person name="Liu Y."/>
            <person name="Guan J."/>
            <person name="Zhang Y."/>
            <person name="Yu S."/>
            <person name="Liu X."/>
            <person name="Zhang Y."/>
            <person name="Hong G."/>
            <person name="Han B."/>
            <person name="Choisne N."/>
            <person name="Demange N."/>
            <person name="Orjeda G."/>
            <person name="Samain S."/>
            <person name="Cattolico L."/>
            <person name="Pelletier E."/>
            <person name="Couloux A."/>
            <person name="Segurens B."/>
            <person name="Wincker P."/>
            <person name="D'Hont A."/>
            <person name="Scarpelli C."/>
            <person name="Weissenbach J."/>
            <person name="Salanoubat M."/>
            <person name="Quetier F."/>
            <person name="Yu Y."/>
            <person name="Kim H.R."/>
            <person name="Rambo T."/>
            <person name="Currie J."/>
            <person name="Collura K."/>
            <person name="Luo M."/>
            <person name="Yang T."/>
            <person name="Ammiraju J.S.S."/>
            <person name="Engler F."/>
            <person name="Soderlund C."/>
            <person name="Wing R.A."/>
            <person name="Palmer L.E."/>
            <person name="de la Bastide M."/>
            <person name="Spiegel L."/>
            <person name="Nascimento L."/>
            <person name="Zutavern T."/>
            <person name="O'Shaughnessy A."/>
            <person name="Dike S."/>
            <person name="Dedhia N."/>
            <person name="Preston R."/>
            <person name="Balija V."/>
            <person name="McCombie W.R."/>
            <person name="Chow T."/>
            <person name="Chen H."/>
            <person name="Chung M."/>
            <person name="Chen C."/>
            <person name="Shaw J."/>
            <person name="Wu H."/>
            <person name="Hsiao K."/>
            <person name="Chao Y."/>
            <person name="Chu M."/>
            <person name="Cheng C."/>
            <person name="Hour A."/>
            <person name="Lee P."/>
            <person name="Lin S."/>
            <person name="Lin Y."/>
            <person name="Liou J."/>
            <person name="Liu S."/>
            <person name="Hsing Y."/>
            <person name="Raghuvanshi S."/>
            <person name="Mohanty A."/>
            <person name="Bharti A.K."/>
            <person name="Gaur A."/>
            <person name="Gupta V."/>
            <person name="Kumar D."/>
            <person name="Ravi V."/>
            <person name="Vij S."/>
            <person name="Kapur A."/>
            <person name="Khurana P."/>
            <person name="Khurana P."/>
            <person name="Khurana J.P."/>
            <person name="Tyagi A.K."/>
            <person name="Gaikwad K."/>
            <person name="Singh A."/>
            <person name="Dalal V."/>
            <person name="Srivastava S."/>
            <person name="Dixit A."/>
            <person name="Pal A.K."/>
            <person name="Ghazi I.A."/>
            <person name="Yadav M."/>
            <person name="Pandit A."/>
            <person name="Bhargava A."/>
            <person name="Sureshbabu K."/>
            <person name="Batra K."/>
            <person name="Sharma T.R."/>
            <person name="Mohapatra T."/>
            <person name="Singh N.K."/>
            <person name="Messing J."/>
            <person name="Nelson A.B."/>
            <person name="Fuks G."/>
            <person name="Kavchok S."/>
            <person name="Keizer G."/>
            <person name="Linton E."/>
            <person name="Llaca V."/>
            <person name="Song R."/>
            <person name="Tanyolac B."/>
            <person name="Young S."/>
            <person name="Ho-Il K."/>
            <person name="Hahn J.H."/>
            <person name="Sangsakoo G."/>
            <person name="Vanavichit A."/>
            <person name="de Mattos Luiz.A.T."/>
            <person name="Zimmer P.D."/>
            <person name="Malone G."/>
            <person name="Dellagostin O."/>
            <person name="de Oliveira A.C."/>
            <person name="Bevan M."/>
            <person name="Bancroft I."/>
            <person name="Minx P."/>
            <person name="Cordum H."/>
            <person name="Wilson R."/>
            <person name="Cheng Z."/>
            <person name="Jin W."/>
            <person name="Jiang J."/>
            <person name="Leong S.A."/>
            <person name="Iwama H."/>
            <person name="Gojobori T."/>
            <person name="Itoh T."/>
            <person name="Niimura Y."/>
            <person name="Fujii Y."/>
            <person name="Habara T."/>
            <person name="Sakai H."/>
            <person name="Sato Y."/>
            <person name="Wilson G."/>
            <person name="Kumar K."/>
            <person name="McCouch S."/>
            <person name="Juretic N."/>
            <person name="Hoen D."/>
            <person name="Wright S."/>
            <person name="Bruskiewich R."/>
            <person name="Bureau T."/>
            <person name="Miyao A."/>
            <person name="Hirochika H."/>
            <person name="Nishikawa T."/>
            <person name="Kadowaki K."/>
            <person name="Sugiura M."/>
            <person name="Burr B."/>
            <person name="Sasaki T."/>
        </authorList>
    </citation>
    <scope>NUCLEOTIDE SEQUENCE [LARGE SCALE GENOMIC DNA]</scope>
    <source>
        <strain evidence="3">cv. Nipponbare</strain>
    </source>
</reference>
<dbReference type="FunCoup" id="A0A0P0X0B4">
    <property type="interactions" value="16"/>
</dbReference>
<dbReference type="AlphaFoldDB" id="A0A0P0X0B4"/>
<evidence type="ECO:0000313" key="2">
    <source>
        <dbReference type="EMBL" id="BAS99080.1"/>
    </source>
</evidence>
<name>A0A0P0X0B4_ORYSJ</name>
<feature type="region of interest" description="Disordered" evidence="1">
    <location>
        <begin position="270"/>
        <end position="296"/>
    </location>
</feature>
<evidence type="ECO:0000256" key="1">
    <source>
        <dbReference type="SAM" id="MobiDB-lite"/>
    </source>
</evidence>
<gene>
    <name evidence="2" type="ordered locus">Os06g0671375</name>
    <name evidence="2" type="ORF">OSNPB_060671375</name>
</gene>
<evidence type="ECO:0000313" key="3">
    <source>
        <dbReference type="Proteomes" id="UP000059680"/>
    </source>
</evidence>
<keyword evidence="3" id="KW-1185">Reference proteome</keyword>
<feature type="compositionally biased region" description="Basic and acidic residues" evidence="1">
    <location>
        <begin position="190"/>
        <end position="209"/>
    </location>
</feature>
<feature type="region of interest" description="Disordered" evidence="1">
    <location>
        <begin position="111"/>
        <end position="130"/>
    </location>
</feature>
<feature type="compositionally biased region" description="Basic and acidic residues" evidence="1">
    <location>
        <begin position="164"/>
        <end position="175"/>
    </location>
</feature>
<sequence>MLFRFHLQTCPGQCMSCVYSIQQALVVVTRVVVAAVVVVAASRSRRRRLPVLLDGAVHQLEQLGVQRPHVAHRRAPDGAEEPRRREQVGDAEPARLPLRLAQRLQELLPPSEAALPHDGAQRQVGKRPGDLPAHVHRRRLIAAGSGGGGGDGANEAGDLLLPDGAERAHPPRVEELEAADPAEAAPPLAVRREEYPHRVADGVPHRDAHGAGGERGVVRPQDLPGGVPRRGHHDGELAEAEVHDAAAAAAPPREVGQRAVHRLRVHGEVVQAADDGEPPWPRRQPRAGGGVLATTT</sequence>
<dbReference type="EMBL" id="AP014962">
    <property type="protein sequence ID" value="BAS99080.1"/>
    <property type="molecule type" value="Genomic_DNA"/>
</dbReference>
<feature type="region of interest" description="Disordered" evidence="1">
    <location>
        <begin position="67"/>
        <end position="95"/>
    </location>
</feature>
<reference evidence="2 3" key="3">
    <citation type="journal article" date="2013" name="Rice">
        <title>Improvement of the Oryza sativa Nipponbare reference genome using next generation sequence and optical map data.</title>
        <authorList>
            <person name="Kawahara Y."/>
            <person name="de la Bastide M."/>
            <person name="Hamilton J.P."/>
            <person name="Kanamori H."/>
            <person name="McCombie W.R."/>
            <person name="Ouyang S."/>
            <person name="Schwartz D.C."/>
            <person name="Tanaka T."/>
            <person name="Wu J."/>
            <person name="Zhou S."/>
            <person name="Childs K.L."/>
            <person name="Davidson R.M."/>
            <person name="Lin H."/>
            <person name="Quesada-Ocampo L."/>
            <person name="Vaillancourt B."/>
            <person name="Sakai H."/>
            <person name="Lee S.S."/>
            <person name="Kim J."/>
            <person name="Numa H."/>
            <person name="Itoh T."/>
            <person name="Buell C.R."/>
            <person name="Matsumoto T."/>
        </authorList>
    </citation>
    <scope>NUCLEOTIDE SEQUENCE [LARGE SCALE GENOMIC DNA]</scope>
    <source>
        <strain evidence="3">cv. Nipponbare</strain>
    </source>
</reference>
<proteinExistence type="predicted"/>
<dbReference type="InParanoid" id="A0A0P0X0B4"/>
<feature type="compositionally biased region" description="Gly residues" evidence="1">
    <location>
        <begin position="287"/>
        <end position="296"/>
    </location>
</feature>
<organism evidence="2 3">
    <name type="scientific">Oryza sativa subsp. japonica</name>
    <name type="common">Rice</name>
    <dbReference type="NCBI Taxonomy" id="39947"/>
    <lineage>
        <taxon>Eukaryota</taxon>
        <taxon>Viridiplantae</taxon>
        <taxon>Streptophyta</taxon>
        <taxon>Embryophyta</taxon>
        <taxon>Tracheophyta</taxon>
        <taxon>Spermatophyta</taxon>
        <taxon>Magnoliopsida</taxon>
        <taxon>Liliopsida</taxon>
        <taxon>Poales</taxon>
        <taxon>Poaceae</taxon>
        <taxon>BOP clade</taxon>
        <taxon>Oryzoideae</taxon>
        <taxon>Oryzeae</taxon>
        <taxon>Oryzinae</taxon>
        <taxon>Oryza</taxon>
        <taxon>Oryza sativa</taxon>
    </lineage>
</organism>
<dbReference type="Proteomes" id="UP000059680">
    <property type="component" value="Chromosome 6"/>
</dbReference>
<dbReference type="Gramene" id="Os06t0671375-00">
    <property type="protein sequence ID" value="Os06t0671375-00"/>
    <property type="gene ID" value="Os06g0671375"/>
</dbReference>
<protein>
    <submittedName>
        <fullName evidence="2">Os06g0671375 protein</fullName>
    </submittedName>
</protein>
<feature type="compositionally biased region" description="Basic and acidic residues" evidence="1">
    <location>
        <begin position="74"/>
        <end position="88"/>
    </location>
</feature>
<reference evidence="2 3" key="2">
    <citation type="journal article" date="2013" name="Plant Cell Physiol.">
        <title>Rice Annotation Project Database (RAP-DB): an integrative and interactive database for rice genomics.</title>
        <authorList>
            <person name="Sakai H."/>
            <person name="Lee S.S."/>
            <person name="Tanaka T."/>
            <person name="Numa H."/>
            <person name="Kim J."/>
            <person name="Kawahara Y."/>
            <person name="Wakimoto H."/>
            <person name="Yang C.C."/>
            <person name="Iwamoto M."/>
            <person name="Abe T."/>
            <person name="Yamada Y."/>
            <person name="Muto A."/>
            <person name="Inokuchi H."/>
            <person name="Ikemura T."/>
            <person name="Matsumoto T."/>
            <person name="Sasaki T."/>
            <person name="Itoh T."/>
        </authorList>
    </citation>
    <scope>NUCLEOTIDE SEQUENCE [LARGE SCALE GENOMIC DNA]</scope>
    <source>
        <strain evidence="3">cv. Nipponbare</strain>
    </source>
</reference>